<dbReference type="RefSeq" id="XP_025342398.1">
    <property type="nucleotide sequence ID" value="XM_025484183.1"/>
</dbReference>
<dbReference type="OrthoDB" id="4010196at2759"/>
<accession>A0A2V1AUE3</accession>
<name>A0A2V1AUE3_9ASCO</name>
<reference evidence="3 4" key="1">
    <citation type="submission" date="2017-12" db="EMBL/GenBank/DDBJ databases">
        <title>Genome Sequence of a Multidrug-Resistant Candida haemulonii Isolate from a Patient with Chronic Leg Ulcers in Israel.</title>
        <authorList>
            <person name="Chow N.A."/>
            <person name="Gade L."/>
            <person name="Batra D."/>
            <person name="Rowe L.A."/>
            <person name="Ben-Ami R."/>
            <person name="Loparev V.N."/>
            <person name="Litvintseva A.P."/>
        </authorList>
    </citation>
    <scope>NUCLEOTIDE SEQUENCE [LARGE SCALE GENOMIC DNA]</scope>
    <source>
        <strain evidence="3 4">B11899</strain>
    </source>
</reference>
<organism evidence="3 4">
    <name type="scientific">Candidozyma haemuli</name>
    <dbReference type="NCBI Taxonomy" id="45357"/>
    <lineage>
        <taxon>Eukaryota</taxon>
        <taxon>Fungi</taxon>
        <taxon>Dikarya</taxon>
        <taxon>Ascomycota</taxon>
        <taxon>Saccharomycotina</taxon>
        <taxon>Pichiomycetes</taxon>
        <taxon>Metschnikowiaceae</taxon>
        <taxon>Candidozyma</taxon>
    </lineage>
</organism>
<sequence>MLRSSLRSAGARNLNRPRFYSTVKFNENFNNPNPPSKPTLSQFKNAFIHTFLIASSAYMALHTCWYLLEYKDVEKKLKHQAAELEEEMNAALNEAKNELIQQQPKKSWLYFWRRS</sequence>
<proteinExistence type="predicted"/>
<evidence type="ECO:0000313" key="3">
    <source>
        <dbReference type="EMBL" id="PVH21458.1"/>
    </source>
</evidence>
<dbReference type="GeneID" id="37005771"/>
<keyword evidence="2" id="KW-0472">Membrane</keyword>
<feature type="coiled-coil region" evidence="1">
    <location>
        <begin position="67"/>
        <end position="102"/>
    </location>
</feature>
<dbReference type="VEuPathDB" id="FungiDB:CXQ85_000438"/>
<keyword evidence="4" id="KW-1185">Reference proteome</keyword>
<comment type="caution">
    <text evidence="3">The sequence shown here is derived from an EMBL/GenBank/DDBJ whole genome shotgun (WGS) entry which is preliminary data.</text>
</comment>
<evidence type="ECO:0000256" key="1">
    <source>
        <dbReference type="SAM" id="Coils"/>
    </source>
</evidence>
<keyword evidence="2" id="KW-1133">Transmembrane helix</keyword>
<dbReference type="Proteomes" id="UP000244309">
    <property type="component" value="Unassembled WGS sequence"/>
</dbReference>
<feature type="transmembrane region" description="Helical" evidence="2">
    <location>
        <begin position="46"/>
        <end position="68"/>
    </location>
</feature>
<keyword evidence="1" id="KW-0175">Coiled coil</keyword>
<dbReference type="AlphaFoldDB" id="A0A2V1AUE3"/>
<keyword evidence="2" id="KW-0812">Transmembrane</keyword>
<evidence type="ECO:0000256" key="2">
    <source>
        <dbReference type="SAM" id="Phobius"/>
    </source>
</evidence>
<protein>
    <recommendedName>
        <fullName evidence="5">Inner membrane assembly complex subunit 17</fullName>
    </recommendedName>
</protein>
<evidence type="ECO:0000313" key="4">
    <source>
        <dbReference type="Proteomes" id="UP000244309"/>
    </source>
</evidence>
<evidence type="ECO:0008006" key="5">
    <source>
        <dbReference type="Google" id="ProtNLM"/>
    </source>
</evidence>
<gene>
    <name evidence="3" type="ORF">CXQ85_000438</name>
</gene>
<dbReference type="EMBL" id="PKFO01000005">
    <property type="protein sequence ID" value="PVH21458.1"/>
    <property type="molecule type" value="Genomic_DNA"/>
</dbReference>